<keyword evidence="10" id="KW-1185">Reference proteome</keyword>
<dbReference type="InterPro" id="IPR013783">
    <property type="entry name" value="Ig-like_fold"/>
</dbReference>
<feature type="domain" description="Peptidase S8/S53" evidence="8">
    <location>
        <begin position="150"/>
        <end position="404"/>
    </location>
</feature>
<keyword evidence="3 5" id="KW-0378">Hydrolase</keyword>
<feature type="active site" description="Charge relay system" evidence="5">
    <location>
        <position position="191"/>
    </location>
</feature>
<feature type="active site" description="Charge relay system" evidence="5">
    <location>
        <position position="366"/>
    </location>
</feature>
<keyword evidence="2 5" id="KW-0645">Protease</keyword>
<dbReference type="Pfam" id="PF00082">
    <property type="entry name" value="Peptidase_S8"/>
    <property type="match status" value="1"/>
</dbReference>
<comment type="caution">
    <text evidence="9">The sequence shown here is derived from an EMBL/GenBank/DDBJ whole genome shotgun (WGS) entry which is preliminary data.</text>
</comment>
<dbReference type="InterPro" id="IPR023828">
    <property type="entry name" value="Peptidase_S8_Ser-AS"/>
</dbReference>
<evidence type="ECO:0000256" key="2">
    <source>
        <dbReference type="ARBA" id="ARBA00022670"/>
    </source>
</evidence>
<evidence type="ECO:0000313" key="9">
    <source>
        <dbReference type="EMBL" id="RAK43435.1"/>
    </source>
</evidence>
<dbReference type="PROSITE" id="PS00137">
    <property type="entry name" value="SUBTILASE_HIS"/>
    <property type="match status" value="1"/>
</dbReference>
<dbReference type="PANTHER" id="PTHR43806">
    <property type="entry name" value="PEPTIDASE S8"/>
    <property type="match status" value="1"/>
</dbReference>
<evidence type="ECO:0000256" key="3">
    <source>
        <dbReference type="ARBA" id="ARBA00022801"/>
    </source>
</evidence>
<dbReference type="SUPFAM" id="SSF52743">
    <property type="entry name" value="Subtilisin-like"/>
    <property type="match status" value="1"/>
</dbReference>
<evidence type="ECO:0000256" key="6">
    <source>
        <dbReference type="RuleBase" id="RU003355"/>
    </source>
</evidence>
<dbReference type="GO" id="GO:0006508">
    <property type="term" value="P:proteolysis"/>
    <property type="evidence" value="ECO:0007669"/>
    <property type="project" value="UniProtKB-KW"/>
</dbReference>
<dbReference type="PANTHER" id="PTHR43806:SF11">
    <property type="entry name" value="CEREVISIN-RELATED"/>
    <property type="match status" value="1"/>
</dbReference>
<keyword evidence="7" id="KW-0732">Signal</keyword>
<dbReference type="PRINTS" id="PR00723">
    <property type="entry name" value="SUBTILISIN"/>
</dbReference>
<dbReference type="OrthoDB" id="5240330at2"/>
<evidence type="ECO:0000256" key="4">
    <source>
        <dbReference type="ARBA" id="ARBA00022825"/>
    </source>
</evidence>
<dbReference type="PROSITE" id="PS00138">
    <property type="entry name" value="SUBTILASE_SER"/>
    <property type="match status" value="1"/>
</dbReference>
<feature type="active site" description="Charge relay system" evidence="5">
    <location>
        <position position="159"/>
    </location>
</feature>
<dbReference type="InterPro" id="IPR023827">
    <property type="entry name" value="Peptidase_S8_Asp-AS"/>
</dbReference>
<gene>
    <name evidence="9" type="ORF">B0I29_101565</name>
</gene>
<dbReference type="Gene3D" id="3.40.50.200">
    <property type="entry name" value="Peptidase S8/S53 domain"/>
    <property type="match status" value="1"/>
</dbReference>
<protein>
    <submittedName>
        <fullName evidence="9">Subtilisin family serine protease</fullName>
    </submittedName>
</protein>
<evidence type="ECO:0000256" key="7">
    <source>
        <dbReference type="SAM" id="SignalP"/>
    </source>
</evidence>
<evidence type="ECO:0000259" key="8">
    <source>
        <dbReference type="Pfam" id="PF00082"/>
    </source>
</evidence>
<proteinExistence type="inferred from homology"/>
<feature type="signal peptide" evidence="7">
    <location>
        <begin position="1"/>
        <end position="26"/>
    </location>
</feature>
<dbReference type="PROSITE" id="PS51892">
    <property type="entry name" value="SUBTILASE"/>
    <property type="match status" value="1"/>
</dbReference>
<dbReference type="InterPro" id="IPR036852">
    <property type="entry name" value="Peptidase_S8/S53_dom_sf"/>
</dbReference>
<evidence type="ECO:0000313" key="10">
    <source>
        <dbReference type="Proteomes" id="UP000249341"/>
    </source>
</evidence>
<dbReference type="InterPro" id="IPR022398">
    <property type="entry name" value="Peptidase_S8_His-AS"/>
</dbReference>
<comment type="similarity">
    <text evidence="1 5 6">Belongs to the peptidase S8 family.</text>
</comment>
<organism evidence="9 10">
    <name type="scientific">Actinoplanes lutulentus</name>
    <dbReference type="NCBI Taxonomy" id="1287878"/>
    <lineage>
        <taxon>Bacteria</taxon>
        <taxon>Bacillati</taxon>
        <taxon>Actinomycetota</taxon>
        <taxon>Actinomycetes</taxon>
        <taxon>Micromonosporales</taxon>
        <taxon>Micromonosporaceae</taxon>
        <taxon>Actinoplanes</taxon>
    </lineage>
</organism>
<dbReference type="PROSITE" id="PS00136">
    <property type="entry name" value="SUBTILASE_ASP"/>
    <property type="match status" value="1"/>
</dbReference>
<dbReference type="RefSeq" id="WP_111647188.1">
    <property type="nucleotide sequence ID" value="NZ_JACHWI010000001.1"/>
</dbReference>
<dbReference type="Proteomes" id="UP000249341">
    <property type="component" value="Unassembled WGS sequence"/>
</dbReference>
<dbReference type="Pfam" id="PF17957">
    <property type="entry name" value="Big_7"/>
    <property type="match status" value="2"/>
</dbReference>
<name>A0A327ZLY1_9ACTN</name>
<dbReference type="GO" id="GO:0004252">
    <property type="term" value="F:serine-type endopeptidase activity"/>
    <property type="evidence" value="ECO:0007669"/>
    <property type="project" value="UniProtKB-UniRule"/>
</dbReference>
<dbReference type="EMBL" id="QLMJ01000001">
    <property type="protein sequence ID" value="RAK43435.1"/>
    <property type="molecule type" value="Genomic_DNA"/>
</dbReference>
<dbReference type="InterPro" id="IPR000209">
    <property type="entry name" value="Peptidase_S8/S53_dom"/>
</dbReference>
<sequence length="605" mass="62432">MKRVGAGLVLPAALVATGLAAPAAHAAGDGTDVESRKRAAAAAGATPRRVETPESSTVNLIVGGSASASSLGFASKGNASLDRLGVRVVSVPRAEAGQAAAKLRATAGVTYVEEDAVVTADRVTPNDPEWSGQTELPQITLPDAWSSTTGSGLTVAVVDTGVTSFDDIAGRVLSGYDFVNKDTNAVDDEGHGTSVASLIAAQGNNGKGMAGTCWSCKILPVKVLDANGSGYQSTVASGIIYAADKGAKIINASLGGTANVAALRDAVAYAQRKGSLVIASAGNDAVSTPHYPAAYPGVIGVGGTDESSDWYFNVDIIDGYYFYYGSNYGPSWVDVAAPWCTIAANLAGFGNSTTADDYRSDFCGTSASAPLVSGVLALMKSKAPKASNTALVNSLTRTARPTETTGFSQYGEIRAARAVTSIDTTAPRIAGSSPAQNKRFRGAITVTAGGVSDSGGSGLSHAILYANGKQVGRDNTAPYSLRYNSGKANGNVNLQWRVFDKAGNYGVYNRRVIADNKAPAVKITSAPKNGKKVKGTVTVKVAASDASGIARVELYINGKLVKKDASKPYTFKIKVSKYGKKLKIKIRAVDKVGNTRTTATRTWKR</sequence>
<evidence type="ECO:0000256" key="1">
    <source>
        <dbReference type="ARBA" id="ARBA00011073"/>
    </source>
</evidence>
<accession>A0A327ZLY1</accession>
<dbReference type="InterPro" id="IPR050131">
    <property type="entry name" value="Peptidase_S8_subtilisin-like"/>
</dbReference>
<keyword evidence="4 5" id="KW-0720">Serine protease</keyword>
<reference evidence="9 10" key="1">
    <citation type="submission" date="2018-06" db="EMBL/GenBank/DDBJ databases">
        <title>Genomic Encyclopedia of Type Strains, Phase III (KMG-III): the genomes of soil and plant-associated and newly described type strains.</title>
        <authorList>
            <person name="Whitman W."/>
        </authorList>
    </citation>
    <scope>NUCLEOTIDE SEQUENCE [LARGE SCALE GENOMIC DNA]</scope>
    <source>
        <strain evidence="9 10">CGMCC 4.7090</strain>
    </source>
</reference>
<dbReference type="GO" id="GO:0005975">
    <property type="term" value="P:carbohydrate metabolic process"/>
    <property type="evidence" value="ECO:0007669"/>
    <property type="project" value="UniProtKB-ARBA"/>
</dbReference>
<dbReference type="AlphaFoldDB" id="A0A327ZLY1"/>
<evidence type="ECO:0000256" key="5">
    <source>
        <dbReference type="PROSITE-ProRule" id="PRU01240"/>
    </source>
</evidence>
<dbReference type="InterPro" id="IPR015500">
    <property type="entry name" value="Peptidase_S8_subtilisin-rel"/>
</dbReference>
<dbReference type="Gene3D" id="2.60.40.10">
    <property type="entry name" value="Immunoglobulins"/>
    <property type="match status" value="2"/>
</dbReference>
<feature type="chain" id="PRO_5016246352" evidence="7">
    <location>
        <begin position="27"/>
        <end position="605"/>
    </location>
</feature>